<dbReference type="SUPFAM" id="SSF57667">
    <property type="entry name" value="beta-beta-alpha zinc fingers"/>
    <property type="match status" value="3"/>
</dbReference>
<dbReference type="SMART" id="SM00355">
    <property type="entry name" value="ZnF_C2H2"/>
    <property type="match status" value="8"/>
</dbReference>
<evidence type="ECO:0000256" key="8">
    <source>
        <dbReference type="SAM" id="MobiDB-lite"/>
    </source>
</evidence>
<dbReference type="Gene3D" id="3.30.160.60">
    <property type="entry name" value="Classic Zinc Finger"/>
    <property type="match status" value="4"/>
</dbReference>
<protein>
    <submittedName>
        <fullName evidence="10">Zinc finger protein 70</fullName>
    </submittedName>
</protein>
<name>A0A0N1IJ28_PAPMA</name>
<feature type="domain" description="C2H2-type" evidence="9">
    <location>
        <begin position="432"/>
        <end position="460"/>
    </location>
</feature>
<reference evidence="10 11" key="1">
    <citation type="journal article" date="2015" name="Nat. Commun.">
        <title>Outbred genome sequencing and CRISPR/Cas9 gene editing in butterflies.</title>
        <authorList>
            <person name="Li X."/>
            <person name="Fan D."/>
            <person name="Zhang W."/>
            <person name="Liu G."/>
            <person name="Zhang L."/>
            <person name="Zhao L."/>
            <person name="Fang X."/>
            <person name="Chen L."/>
            <person name="Dong Y."/>
            <person name="Chen Y."/>
            <person name="Ding Y."/>
            <person name="Zhao R."/>
            <person name="Feng M."/>
            <person name="Zhu Y."/>
            <person name="Feng Y."/>
            <person name="Jiang X."/>
            <person name="Zhu D."/>
            <person name="Xiang H."/>
            <person name="Feng X."/>
            <person name="Li S."/>
            <person name="Wang J."/>
            <person name="Zhang G."/>
            <person name="Kronforst M.R."/>
            <person name="Wang W."/>
        </authorList>
    </citation>
    <scope>NUCLEOTIDE SEQUENCE [LARGE SCALE GENOMIC DNA]</scope>
    <source>
        <strain evidence="10">Ya'a_city_454_Pm</strain>
        <tissue evidence="10">Whole body</tissue>
    </source>
</reference>
<dbReference type="InterPro" id="IPR036236">
    <property type="entry name" value="Znf_C2H2_sf"/>
</dbReference>
<dbReference type="Proteomes" id="UP000053240">
    <property type="component" value="Unassembled WGS sequence"/>
</dbReference>
<feature type="domain" description="C2H2-type" evidence="9">
    <location>
        <begin position="259"/>
        <end position="286"/>
    </location>
</feature>
<evidence type="ECO:0000313" key="10">
    <source>
        <dbReference type="EMBL" id="KPJ18379.1"/>
    </source>
</evidence>
<dbReference type="PROSITE" id="PS50157">
    <property type="entry name" value="ZINC_FINGER_C2H2_2"/>
    <property type="match status" value="7"/>
</dbReference>
<feature type="domain" description="C2H2-type" evidence="9">
    <location>
        <begin position="472"/>
        <end position="499"/>
    </location>
</feature>
<keyword evidence="5" id="KW-0862">Zinc</keyword>
<dbReference type="AlphaFoldDB" id="A0A0N1IJ28"/>
<dbReference type="EMBL" id="KQ460038">
    <property type="protein sequence ID" value="KPJ18379.1"/>
    <property type="molecule type" value="Genomic_DNA"/>
</dbReference>
<keyword evidence="4 7" id="KW-0863">Zinc-finger</keyword>
<keyword evidence="2" id="KW-0479">Metal-binding</keyword>
<dbReference type="PROSITE" id="PS00028">
    <property type="entry name" value="ZINC_FINGER_C2H2_1"/>
    <property type="match status" value="5"/>
</dbReference>
<evidence type="ECO:0000256" key="6">
    <source>
        <dbReference type="ARBA" id="ARBA00023242"/>
    </source>
</evidence>
<evidence type="ECO:0000256" key="1">
    <source>
        <dbReference type="ARBA" id="ARBA00004123"/>
    </source>
</evidence>
<proteinExistence type="predicted"/>
<dbReference type="InParanoid" id="A0A0N1IJ28"/>
<dbReference type="InterPro" id="IPR050888">
    <property type="entry name" value="ZnF_C2H2-type_TF"/>
</dbReference>
<feature type="domain" description="C2H2-type" evidence="9">
    <location>
        <begin position="346"/>
        <end position="373"/>
    </location>
</feature>
<dbReference type="Pfam" id="PF00096">
    <property type="entry name" value="zf-C2H2"/>
    <property type="match status" value="4"/>
</dbReference>
<gene>
    <name evidence="10" type="ORF">RR48_01532</name>
</gene>
<evidence type="ECO:0000313" key="11">
    <source>
        <dbReference type="Proteomes" id="UP000053240"/>
    </source>
</evidence>
<dbReference type="GO" id="GO:0005634">
    <property type="term" value="C:nucleus"/>
    <property type="evidence" value="ECO:0007669"/>
    <property type="project" value="UniProtKB-SubCell"/>
</dbReference>
<accession>A0A0N1IJ28</accession>
<keyword evidence="3" id="KW-0677">Repeat</keyword>
<keyword evidence="6" id="KW-0539">Nucleus</keyword>
<keyword evidence="11" id="KW-1185">Reference proteome</keyword>
<organism evidence="10 11">
    <name type="scientific">Papilio machaon</name>
    <name type="common">Old World swallowtail butterfly</name>
    <dbReference type="NCBI Taxonomy" id="76193"/>
    <lineage>
        <taxon>Eukaryota</taxon>
        <taxon>Metazoa</taxon>
        <taxon>Ecdysozoa</taxon>
        <taxon>Arthropoda</taxon>
        <taxon>Hexapoda</taxon>
        <taxon>Insecta</taxon>
        <taxon>Pterygota</taxon>
        <taxon>Neoptera</taxon>
        <taxon>Endopterygota</taxon>
        <taxon>Lepidoptera</taxon>
        <taxon>Glossata</taxon>
        <taxon>Ditrysia</taxon>
        <taxon>Papilionoidea</taxon>
        <taxon>Papilionidae</taxon>
        <taxon>Papilioninae</taxon>
        <taxon>Papilio</taxon>
    </lineage>
</organism>
<dbReference type="Pfam" id="PF13912">
    <property type="entry name" value="zf-C2H2_6"/>
    <property type="match status" value="1"/>
</dbReference>
<dbReference type="InterPro" id="IPR013087">
    <property type="entry name" value="Znf_C2H2_type"/>
</dbReference>
<evidence type="ECO:0000256" key="2">
    <source>
        <dbReference type="ARBA" id="ARBA00022723"/>
    </source>
</evidence>
<feature type="domain" description="C2H2-type" evidence="9">
    <location>
        <begin position="315"/>
        <end position="343"/>
    </location>
</feature>
<evidence type="ECO:0000256" key="5">
    <source>
        <dbReference type="ARBA" id="ARBA00022833"/>
    </source>
</evidence>
<comment type="subcellular location">
    <subcellularLocation>
        <location evidence="1">Nucleus</location>
    </subcellularLocation>
</comment>
<feature type="region of interest" description="Disordered" evidence="8">
    <location>
        <begin position="152"/>
        <end position="171"/>
    </location>
</feature>
<feature type="domain" description="C2H2-type" evidence="9">
    <location>
        <begin position="402"/>
        <end position="427"/>
    </location>
</feature>
<sequence length="508" mass="59411">MSSFLCFICHSTVNSDTNEEIREKYREVIGMNLCSDSYLCHICCHILNKLAWFRSICLKRSLEYPVLFREKGTLNLQRTDIDLQILCTDNECQNIDNKKYINYDIYVNNDSKCNEQEYIKLEDEQTDNISITDVKSEYNDCVYFNDVNNDKDEEDEQFNDSKNNINDYNEDDVGYIENNSQDLLIEDTNIKKKSKKSKKKGFEKIVLSIEQQKSELEGNRKEKKYLESEFKCFNCALGFLFKDTYQTHMMRHEESNGEYRCTLCTLRFATHAVLRSHTSLHSERYRCVRCDALLRPRARAKHAGECYRSIGGDYVACHLCANLFKDTSGLQQHLRRVHNSRTGRVFPCSVCGETCRNQAAVRTHMLKHLKKKFPCDTCSAVYSSPYTLNQHKKRHQMTGERHYCTTCGLSYSTRKSLLAHRRNSLNHQQTVFECGKCPRVLPHKRALEAHERRTHSNTLPKTTSRRLPAERRVCHLCGKSFKGNSKLNRHLKEVCEKRSDEQCLDVYE</sequence>
<evidence type="ECO:0000256" key="4">
    <source>
        <dbReference type="ARBA" id="ARBA00022771"/>
    </source>
</evidence>
<feature type="domain" description="C2H2-type" evidence="9">
    <location>
        <begin position="373"/>
        <end position="402"/>
    </location>
</feature>
<evidence type="ECO:0000256" key="3">
    <source>
        <dbReference type="ARBA" id="ARBA00022737"/>
    </source>
</evidence>
<dbReference type="GO" id="GO:0008270">
    <property type="term" value="F:zinc ion binding"/>
    <property type="evidence" value="ECO:0007669"/>
    <property type="project" value="UniProtKB-KW"/>
</dbReference>
<evidence type="ECO:0000259" key="9">
    <source>
        <dbReference type="PROSITE" id="PS50157"/>
    </source>
</evidence>
<evidence type="ECO:0000256" key="7">
    <source>
        <dbReference type="PROSITE-ProRule" id="PRU00042"/>
    </source>
</evidence>
<dbReference type="PANTHER" id="PTHR24406">
    <property type="entry name" value="TRANSCRIPTIONAL REPRESSOR CTCFL-RELATED"/>
    <property type="match status" value="1"/>
</dbReference>